<dbReference type="GO" id="GO:0005802">
    <property type="term" value="C:trans-Golgi network"/>
    <property type="evidence" value="ECO:0007669"/>
    <property type="project" value="TreeGrafter"/>
</dbReference>
<protein>
    <recommendedName>
        <fullName evidence="18">P/Homo B domain-containing protein</fullName>
    </recommendedName>
</protein>
<dbReference type="OrthoDB" id="300641at2759"/>
<dbReference type="SUPFAM" id="SSF49785">
    <property type="entry name" value="Galactose-binding domain-like"/>
    <property type="match status" value="1"/>
</dbReference>
<keyword evidence="6 14" id="KW-0378">Hydrolase</keyword>
<evidence type="ECO:0000256" key="4">
    <source>
        <dbReference type="ARBA" id="ARBA00022692"/>
    </source>
</evidence>
<evidence type="ECO:0000256" key="8">
    <source>
        <dbReference type="ARBA" id="ARBA00022837"/>
    </source>
</evidence>
<keyword evidence="11" id="KW-0865">Zymogen</keyword>
<dbReference type="PROSITE" id="PS51892">
    <property type="entry name" value="SUBTILASE"/>
    <property type="match status" value="1"/>
</dbReference>
<evidence type="ECO:0000256" key="16">
    <source>
        <dbReference type="SAM" id="Phobius"/>
    </source>
</evidence>
<feature type="signal peptide" evidence="17">
    <location>
        <begin position="1"/>
        <end position="19"/>
    </location>
</feature>
<evidence type="ECO:0000259" key="18">
    <source>
        <dbReference type="PROSITE" id="PS51829"/>
    </source>
</evidence>
<sequence length="823" mass="90816">MRIRLLWSIFLLLPLPILSSSVHIKRAHHSHNYYVLEHDPLVAGIPLDAVTEVLGVELVEPVKNLRNFWLVRAEKQSVSTRTEGSTDPVLARYNRLRSNAHPSTTGFTERSQDHALANSIKYLSRQTLRQRAKRAPPPIASTVFESASQVAERLAISDPLFGEQWHLVNEEYPENTMNVTGVWEMGITGKGVISSLIDDGLDYTSDDLAENFDAAASHDYNDHTDLPTPKLSDDTHGTRCAGQIAAVRNNLCGVGIAYDSKVAGVRILSGPISDVDEAEALNYAYQDVSIYSCSWGPPDDGRTMEGPDYLIRKAMLEGINNGRDGKGSVFVFASGNGAASGDQCNFDGYTNSIYSVTVSAIDYKHVHPYYSEPCAANMVVAYSSGSGKSIVTTDRGDNKCTSRHGGTSAAAPNAVGVFALALQVRPDLTWRDIQHLCVRTARMINEDEDEWENTAAGRKYNYKYGYGVLDGYRFVTAAQEWELVKPQAWFKTPTVILENGKMTEDWVYSGGQFITEEGITSTITVTQEMLQNHNFEKLEHINVKVWINHARRGDVEVEVVSPNGIKSVLAGQRRNDKADTGFPGWTFMSVKHWDEDPVGDWTIRVTDAVNSDTNGTFLGWNIMFWGSAVDPAQVKKFELVSEKDVFPPPEEAPEPPKPSPTTTRTYQRPTVHPETSAETSPTSSPDSEVSTSSFPGLAKLVSNQKAFFGAIGAVAVFGIGMAVFFWRRRVRARQQNYTSLVGEDVGMTMAGDRTGTRELYDAFGEDSDEDAGDEQTLLPKSGLPDNGAHYRDEPDEQDGRGSRNRERDDVDSNLSGSWEHASP</sequence>
<dbReference type="InterPro" id="IPR036852">
    <property type="entry name" value="Peptidase_S8/S53_dom_sf"/>
</dbReference>
<feature type="compositionally biased region" description="Acidic residues" evidence="15">
    <location>
        <begin position="764"/>
        <end position="773"/>
    </location>
</feature>
<keyword evidence="5 17" id="KW-0732">Signal</keyword>
<evidence type="ECO:0000256" key="12">
    <source>
        <dbReference type="ARBA" id="ARBA00023180"/>
    </source>
</evidence>
<keyword evidence="8" id="KW-0106">Calcium</keyword>
<evidence type="ECO:0000256" key="2">
    <source>
        <dbReference type="ARBA" id="ARBA00005325"/>
    </source>
</evidence>
<evidence type="ECO:0000256" key="10">
    <source>
        <dbReference type="ARBA" id="ARBA00023136"/>
    </source>
</evidence>
<dbReference type="InterPro" id="IPR034182">
    <property type="entry name" value="Kexin/furin"/>
</dbReference>
<feature type="compositionally biased region" description="Basic and acidic residues" evidence="15">
    <location>
        <begin position="788"/>
        <end position="810"/>
    </location>
</feature>
<evidence type="ECO:0000256" key="13">
    <source>
        <dbReference type="PIRSR" id="PIRSR615500-1"/>
    </source>
</evidence>
<dbReference type="GO" id="GO:0000139">
    <property type="term" value="C:Golgi membrane"/>
    <property type="evidence" value="ECO:0007669"/>
    <property type="project" value="TreeGrafter"/>
</dbReference>
<feature type="domain" description="P/Homo B" evidence="18">
    <location>
        <begin position="484"/>
        <end position="630"/>
    </location>
</feature>
<evidence type="ECO:0000256" key="1">
    <source>
        <dbReference type="ARBA" id="ARBA00004370"/>
    </source>
</evidence>
<evidence type="ECO:0000256" key="15">
    <source>
        <dbReference type="SAM" id="MobiDB-lite"/>
    </source>
</evidence>
<evidence type="ECO:0000313" key="20">
    <source>
        <dbReference type="Proteomes" id="UP000297245"/>
    </source>
</evidence>
<dbReference type="AlphaFoldDB" id="A0A4S8L8B3"/>
<dbReference type="InterPro" id="IPR022398">
    <property type="entry name" value="Peptidase_S8_His-AS"/>
</dbReference>
<dbReference type="InterPro" id="IPR008979">
    <property type="entry name" value="Galactose-bd-like_sf"/>
</dbReference>
<dbReference type="FunFam" id="2.60.120.260:FF:000026">
    <property type="entry name" value="proprotein convertase subtilisin/kexin type 7"/>
    <property type="match status" value="1"/>
</dbReference>
<keyword evidence="3 14" id="KW-0645">Protease</keyword>
<dbReference type="Proteomes" id="UP000297245">
    <property type="component" value="Unassembled WGS sequence"/>
</dbReference>
<keyword evidence="4 16" id="KW-0812">Transmembrane</keyword>
<proteinExistence type="inferred from homology"/>
<evidence type="ECO:0000256" key="17">
    <source>
        <dbReference type="SAM" id="SignalP"/>
    </source>
</evidence>
<dbReference type="Gene3D" id="2.60.120.260">
    <property type="entry name" value="Galactose-binding domain-like"/>
    <property type="match status" value="1"/>
</dbReference>
<dbReference type="PROSITE" id="PS00137">
    <property type="entry name" value="SUBTILASE_HIS"/>
    <property type="match status" value="1"/>
</dbReference>
<dbReference type="InterPro" id="IPR000209">
    <property type="entry name" value="Peptidase_S8/S53_dom"/>
</dbReference>
<organism evidence="19 20">
    <name type="scientific">Dendrothele bispora (strain CBS 962.96)</name>
    <dbReference type="NCBI Taxonomy" id="1314807"/>
    <lineage>
        <taxon>Eukaryota</taxon>
        <taxon>Fungi</taxon>
        <taxon>Dikarya</taxon>
        <taxon>Basidiomycota</taxon>
        <taxon>Agaricomycotina</taxon>
        <taxon>Agaricomycetes</taxon>
        <taxon>Agaricomycetidae</taxon>
        <taxon>Agaricales</taxon>
        <taxon>Agaricales incertae sedis</taxon>
        <taxon>Dendrothele</taxon>
    </lineage>
</organism>
<dbReference type="CDD" id="cd04059">
    <property type="entry name" value="Peptidases_S8_Protein_convertases_Kexins_Furin-like"/>
    <property type="match status" value="1"/>
</dbReference>
<feature type="compositionally biased region" description="Pro residues" evidence="15">
    <location>
        <begin position="646"/>
        <end position="659"/>
    </location>
</feature>
<feature type="region of interest" description="Disordered" evidence="15">
    <location>
        <begin position="645"/>
        <end position="692"/>
    </location>
</feature>
<dbReference type="Gene3D" id="3.40.50.200">
    <property type="entry name" value="Peptidase S8/S53 domain"/>
    <property type="match status" value="1"/>
</dbReference>
<dbReference type="Pfam" id="PF00082">
    <property type="entry name" value="Peptidase_S8"/>
    <property type="match status" value="1"/>
</dbReference>
<feature type="active site" description="Charge relay system" evidence="13 14">
    <location>
        <position position="198"/>
    </location>
</feature>
<evidence type="ECO:0000256" key="11">
    <source>
        <dbReference type="ARBA" id="ARBA00023145"/>
    </source>
</evidence>
<comment type="similarity">
    <text evidence="2">Belongs to the peptidase S8 family. Furin subfamily.</text>
</comment>
<dbReference type="PROSITE" id="PS00138">
    <property type="entry name" value="SUBTILASE_SER"/>
    <property type="match status" value="1"/>
</dbReference>
<evidence type="ECO:0000256" key="7">
    <source>
        <dbReference type="ARBA" id="ARBA00022825"/>
    </source>
</evidence>
<dbReference type="EMBL" id="ML179574">
    <property type="protein sequence ID" value="THU84929.1"/>
    <property type="molecule type" value="Genomic_DNA"/>
</dbReference>
<keyword evidence="12" id="KW-0325">Glycoprotein</keyword>
<dbReference type="SUPFAM" id="SSF52743">
    <property type="entry name" value="Subtilisin-like"/>
    <property type="match status" value="1"/>
</dbReference>
<feature type="transmembrane region" description="Helical" evidence="16">
    <location>
        <begin position="706"/>
        <end position="726"/>
    </location>
</feature>
<reference evidence="19 20" key="1">
    <citation type="journal article" date="2019" name="Nat. Ecol. Evol.">
        <title>Megaphylogeny resolves global patterns of mushroom evolution.</title>
        <authorList>
            <person name="Varga T."/>
            <person name="Krizsan K."/>
            <person name="Foldi C."/>
            <person name="Dima B."/>
            <person name="Sanchez-Garcia M."/>
            <person name="Sanchez-Ramirez S."/>
            <person name="Szollosi G.J."/>
            <person name="Szarkandi J.G."/>
            <person name="Papp V."/>
            <person name="Albert L."/>
            <person name="Andreopoulos W."/>
            <person name="Angelini C."/>
            <person name="Antonin V."/>
            <person name="Barry K.W."/>
            <person name="Bougher N.L."/>
            <person name="Buchanan P."/>
            <person name="Buyck B."/>
            <person name="Bense V."/>
            <person name="Catcheside P."/>
            <person name="Chovatia M."/>
            <person name="Cooper J."/>
            <person name="Damon W."/>
            <person name="Desjardin D."/>
            <person name="Finy P."/>
            <person name="Geml J."/>
            <person name="Haridas S."/>
            <person name="Hughes K."/>
            <person name="Justo A."/>
            <person name="Karasinski D."/>
            <person name="Kautmanova I."/>
            <person name="Kiss B."/>
            <person name="Kocsube S."/>
            <person name="Kotiranta H."/>
            <person name="LaButti K.M."/>
            <person name="Lechner B.E."/>
            <person name="Liimatainen K."/>
            <person name="Lipzen A."/>
            <person name="Lukacs Z."/>
            <person name="Mihaltcheva S."/>
            <person name="Morgado L.N."/>
            <person name="Niskanen T."/>
            <person name="Noordeloos M.E."/>
            <person name="Ohm R.A."/>
            <person name="Ortiz-Santana B."/>
            <person name="Ovrebo C."/>
            <person name="Racz N."/>
            <person name="Riley R."/>
            <person name="Savchenko A."/>
            <person name="Shiryaev A."/>
            <person name="Soop K."/>
            <person name="Spirin V."/>
            <person name="Szebenyi C."/>
            <person name="Tomsovsky M."/>
            <person name="Tulloss R.E."/>
            <person name="Uehling J."/>
            <person name="Grigoriev I.V."/>
            <person name="Vagvolgyi C."/>
            <person name="Papp T."/>
            <person name="Martin F.M."/>
            <person name="Miettinen O."/>
            <person name="Hibbett D.S."/>
            <person name="Nagy L.G."/>
        </authorList>
    </citation>
    <scope>NUCLEOTIDE SEQUENCE [LARGE SCALE GENOMIC DNA]</scope>
    <source>
        <strain evidence="19 20">CBS 962.96</strain>
    </source>
</reference>
<dbReference type="GO" id="GO:0004252">
    <property type="term" value="F:serine-type endopeptidase activity"/>
    <property type="evidence" value="ECO:0007669"/>
    <property type="project" value="UniProtKB-UniRule"/>
</dbReference>
<dbReference type="GO" id="GO:0007323">
    <property type="term" value="P:peptide pheromone maturation"/>
    <property type="evidence" value="ECO:0007669"/>
    <property type="project" value="UniProtKB-ARBA"/>
</dbReference>
<evidence type="ECO:0000256" key="5">
    <source>
        <dbReference type="ARBA" id="ARBA00022729"/>
    </source>
</evidence>
<dbReference type="Pfam" id="PF01483">
    <property type="entry name" value="P_proprotein"/>
    <property type="match status" value="1"/>
</dbReference>
<feature type="chain" id="PRO_5020286652" description="P/Homo B domain-containing protein" evidence="17">
    <location>
        <begin position="20"/>
        <end position="823"/>
    </location>
</feature>
<feature type="region of interest" description="Disordered" evidence="15">
    <location>
        <begin position="764"/>
        <end position="823"/>
    </location>
</feature>
<evidence type="ECO:0000256" key="9">
    <source>
        <dbReference type="ARBA" id="ARBA00022989"/>
    </source>
</evidence>
<dbReference type="PANTHER" id="PTHR42884:SF14">
    <property type="entry name" value="NEUROENDOCRINE CONVERTASE 1"/>
    <property type="match status" value="1"/>
</dbReference>
<dbReference type="PANTHER" id="PTHR42884">
    <property type="entry name" value="PROPROTEIN CONVERTASE SUBTILISIN/KEXIN-RELATED"/>
    <property type="match status" value="1"/>
</dbReference>
<dbReference type="InterPro" id="IPR023828">
    <property type="entry name" value="Peptidase_S8_Ser-AS"/>
</dbReference>
<dbReference type="PROSITE" id="PS51829">
    <property type="entry name" value="P_HOMO_B"/>
    <property type="match status" value="1"/>
</dbReference>
<feature type="active site" description="Charge relay system" evidence="13 14">
    <location>
        <position position="236"/>
    </location>
</feature>
<dbReference type="FunFam" id="3.40.50.200:FF:000005">
    <property type="entry name" value="Proprotein convertase subtilisin/kexin type 7"/>
    <property type="match status" value="1"/>
</dbReference>
<keyword evidence="7 14" id="KW-0720">Serine protease</keyword>
<feature type="compositionally biased region" description="Low complexity" evidence="15">
    <location>
        <begin position="673"/>
        <end position="692"/>
    </location>
</feature>
<keyword evidence="9 16" id="KW-1133">Transmembrane helix</keyword>
<dbReference type="InterPro" id="IPR015500">
    <property type="entry name" value="Peptidase_S8_subtilisin-rel"/>
</dbReference>
<comment type="subcellular location">
    <subcellularLocation>
        <location evidence="1">Membrane</location>
    </subcellularLocation>
</comment>
<evidence type="ECO:0000256" key="6">
    <source>
        <dbReference type="ARBA" id="ARBA00022801"/>
    </source>
</evidence>
<feature type="active site" description="Charge relay system" evidence="13 14">
    <location>
        <position position="408"/>
    </location>
</feature>
<name>A0A4S8L8B3_DENBC</name>
<evidence type="ECO:0000256" key="3">
    <source>
        <dbReference type="ARBA" id="ARBA00022670"/>
    </source>
</evidence>
<dbReference type="GO" id="GO:0016485">
    <property type="term" value="P:protein processing"/>
    <property type="evidence" value="ECO:0007669"/>
    <property type="project" value="TreeGrafter"/>
</dbReference>
<evidence type="ECO:0000313" key="19">
    <source>
        <dbReference type="EMBL" id="THU84929.1"/>
    </source>
</evidence>
<gene>
    <name evidence="19" type="ORF">K435DRAFT_732838</name>
</gene>
<keyword evidence="10 16" id="KW-0472">Membrane</keyword>
<dbReference type="PRINTS" id="PR00723">
    <property type="entry name" value="SUBTILISIN"/>
</dbReference>
<accession>A0A4S8L8B3</accession>
<dbReference type="InterPro" id="IPR002884">
    <property type="entry name" value="P_dom"/>
</dbReference>
<evidence type="ECO:0000256" key="14">
    <source>
        <dbReference type="PROSITE-ProRule" id="PRU01240"/>
    </source>
</evidence>
<keyword evidence="20" id="KW-1185">Reference proteome</keyword>